<feature type="region of interest" description="Disordered" evidence="1">
    <location>
        <begin position="285"/>
        <end position="308"/>
    </location>
</feature>
<reference evidence="2 3" key="1">
    <citation type="submission" date="2016-02" db="EMBL/GenBank/DDBJ databases">
        <title>Genome analysis of coral dinoflagellate symbionts highlights evolutionary adaptations to a symbiotic lifestyle.</title>
        <authorList>
            <person name="Aranda M."/>
            <person name="Li Y."/>
            <person name="Liew Y.J."/>
            <person name="Baumgarten S."/>
            <person name="Simakov O."/>
            <person name="Wilson M."/>
            <person name="Piel J."/>
            <person name="Ashoor H."/>
            <person name="Bougouffa S."/>
            <person name="Bajic V.B."/>
            <person name="Ryu T."/>
            <person name="Ravasi T."/>
            <person name="Bayer T."/>
            <person name="Micklem G."/>
            <person name="Kim H."/>
            <person name="Bhak J."/>
            <person name="Lajeunesse T.C."/>
            <person name="Voolstra C.R."/>
        </authorList>
    </citation>
    <scope>NUCLEOTIDE SEQUENCE [LARGE SCALE GENOMIC DNA]</scope>
    <source>
        <strain evidence="2 3">CCMP2467</strain>
    </source>
</reference>
<organism evidence="2 3">
    <name type="scientific">Symbiodinium microadriaticum</name>
    <name type="common">Dinoflagellate</name>
    <name type="synonym">Zooxanthella microadriatica</name>
    <dbReference type="NCBI Taxonomy" id="2951"/>
    <lineage>
        <taxon>Eukaryota</taxon>
        <taxon>Sar</taxon>
        <taxon>Alveolata</taxon>
        <taxon>Dinophyceae</taxon>
        <taxon>Suessiales</taxon>
        <taxon>Symbiodiniaceae</taxon>
        <taxon>Symbiodinium</taxon>
    </lineage>
</organism>
<evidence type="ECO:0000313" key="2">
    <source>
        <dbReference type="EMBL" id="OLP87055.1"/>
    </source>
</evidence>
<accession>A0A1Q9CVZ0</accession>
<dbReference type="Proteomes" id="UP000186817">
    <property type="component" value="Unassembled WGS sequence"/>
</dbReference>
<protein>
    <submittedName>
        <fullName evidence="2">Uncharacterized protein</fullName>
    </submittedName>
</protein>
<evidence type="ECO:0000313" key="3">
    <source>
        <dbReference type="Proteomes" id="UP000186817"/>
    </source>
</evidence>
<proteinExistence type="predicted"/>
<name>A0A1Q9CVZ0_SYMMI</name>
<feature type="compositionally biased region" description="Polar residues" evidence="1">
    <location>
        <begin position="184"/>
        <end position="193"/>
    </location>
</feature>
<comment type="caution">
    <text evidence="2">The sequence shown here is derived from an EMBL/GenBank/DDBJ whole genome shotgun (WGS) entry which is preliminary data.</text>
</comment>
<dbReference type="EMBL" id="LSRX01000884">
    <property type="protein sequence ID" value="OLP87055.1"/>
    <property type="molecule type" value="Genomic_DNA"/>
</dbReference>
<dbReference type="OrthoDB" id="10416226at2759"/>
<feature type="compositionally biased region" description="Basic and acidic residues" evidence="1">
    <location>
        <begin position="151"/>
        <end position="164"/>
    </location>
</feature>
<feature type="compositionally biased region" description="Basic and acidic residues" evidence="1">
    <location>
        <begin position="120"/>
        <end position="140"/>
    </location>
</feature>
<sequence>MARPNESLRPPMSLAGGPGRPASDLAVAWTADDPAGTDDGALVGTARQPWQNATSKSLSDLAGPGRDSQKELGGRTGTADDSSSAHWLRRNGHNIGLQTTLWHSQKQLGGDPAGTALWHSHKELGDPGGDGGRRTPDNSRTRKKSLAGESGGRRTVDDSGKNRTADNPAKGGPLPLTKKAWWRTTDSGGQNSLAGDLSGDGPGGALCGTRKNSLAGERGRRTTLVGTLHDSGKNNLAGDLQGWRTTSKKKKTWQEGRWTTTLPSLGQRSGSRKTSWRGRRTTLLADDFGGTADDPGGAVWGSADDSRL</sequence>
<evidence type="ECO:0000256" key="1">
    <source>
        <dbReference type="SAM" id="MobiDB-lite"/>
    </source>
</evidence>
<feature type="compositionally biased region" description="Polar residues" evidence="1">
    <location>
        <begin position="96"/>
        <end position="107"/>
    </location>
</feature>
<keyword evidence="3" id="KW-1185">Reference proteome</keyword>
<gene>
    <name evidence="2" type="ORF">AK812_SmicGene31772</name>
</gene>
<feature type="region of interest" description="Disordered" evidence="1">
    <location>
        <begin position="1"/>
        <end position="219"/>
    </location>
</feature>
<feature type="compositionally biased region" description="Polar residues" evidence="1">
    <location>
        <begin position="48"/>
        <end position="58"/>
    </location>
</feature>
<dbReference type="AlphaFoldDB" id="A0A1Q9CVZ0"/>
<feature type="compositionally biased region" description="Low complexity" evidence="1">
    <location>
        <begin position="28"/>
        <end position="41"/>
    </location>
</feature>